<dbReference type="STRING" id="1569628.A0A316UTV5"/>
<feature type="region of interest" description="Disordered" evidence="1">
    <location>
        <begin position="262"/>
        <end position="285"/>
    </location>
</feature>
<accession>A0A316UTV5</accession>
<feature type="signal peptide" evidence="2">
    <location>
        <begin position="1"/>
        <end position="19"/>
    </location>
</feature>
<dbReference type="Proteomes" id="UP000245884">
    <property type="component" value="Unassembled WGS sequence"/>
</dbReference>
<evidence type="ECO:0000313" key="4">
    <source>
        <dbReference type="Proteomes" id="UP000245884"/>
    </source>
</evidence>
<dbReference type="OrthoDB" id="2564904at2759"/>
<dbReference type="GeneID" id="37025183"/>
<dbReference type="EMBL" id="KZ819664">
    <property type="protein sequence ID" value="PWN28730.1"/>
    <property type="molecule type" value="Genomic_DNA"/>
</dbReference>
<reference evidence="3 4" key="1">
    <citation type="journal article" date="2018" name="Mol. Biol. Evol.">
        <title>Broad Genomic Sampling Reveals a Smut Pathogenic Ancestry of the Fungal Clade Ustilaginomycotina.</title>
        <authorList>
            <person name="Kijpornyongpan T."/>
            <person name="Mondo S.J."/>
            <person name="Barry K."/>
            <person name="Sandor L."/>
            <person name="Lee J."/>
            <person name="Lipzen A."/>
            <person name="Pangilinan J."/>
            <person name="LaButti K."/>
            <person name="Hainaut M."/>
            <person name="Henrissat B."/>
            <person name="Grigoriev I.V."/>
            <person name="Spatafora J.W."/>
            <person name="Aime M.C."/>
        </authorList>
    </citation>
    <scope>NUCLEOTIDE SEQUENCE [LARGE SCALE GENOMIC DNA]</scope>
    <source>
        <strain evidence="3 4">MCA 5214</strain>
    </source>
</reference>
<protein>
    <recommendedName>
        <fullName evidence="5">Carbohydrate-binding module family 13 protein</fullName>
    </recommendedName>
</protein>
<feature type="chain" id="PRO_5016262422" description="Carbohydrate-binding module family 13 protein" evidence="2">
    <location>
        <begin position="20"/>
        <end position="285"/>
    </location>
</feature>
<name>A0A316UTV5_9BASI</name>
<keyword evidence="2" id="KW-0732">Signal</keyword>
<gene>
    <name evidence="3" type="ORF">BDZ90DRAFT_129162</name>
</gene>
<sequence>MFNKLSLLAVLALAAVGQAKYDTPDNLPAKTDSKGGQIGYNDCRKRYGESSQKSMCQNAYINSIKDFCLWGPPKAGSTVGDTEAIEVAWCLKSGYGTRLIPNGAIKGAHFLKTPSYVQVTGTGDLTKINVKKGDDGGELDPHGATGSGNPVGGLVYTRAYTGQFQRVYEWQNFISDREFCFRACNPKGANQKEWCPHIYDVMGCYWNEPANYNAGSWDQCDGTEGEWPGVYHGSTFYQGQKHTPGPQTPGKSSNCRAYPSLTSGGDAIKKPGSKRQVMETARPVA</sequence>
<keyword evidence="4" id="KW-1185">Reference proteome</keyword>
<evidence type="ECO:0008006" key="5">
    <source>
        <dbReference type="Google" id="ProtNLM"/>
    </source>
</evidence>
<dbReference type="AlphaFoldDB" id="A0A316UTV5"/>
<evidence type="ECO:0000313" key="3">
    <source>
        <dbReference type="EMBL" id="PWN28730.1"/>
    </source>
</evidence>
<dbReference type="RefSeq" id="XP_025363342.1">
    <property type="nucleotide sequence ID" value="XM_025503360.1"/>
</dbReference>
<feature type="region of interest" description="Disordered" evidence="1">
    <location>
        <begin position="237"/>
        <end position="256"/>
    </location>
</feature>
<evidence type="ECO:0000256" key="1">
    <source>
        <dbReference type="SAM" id="MobiDB-lite"/>
    </source>
</evidence>
<evidence type="ECO:0000256" key="2">
    <source>
        <dbReference type="SAM" id="SignalP"/>
    </source>
</evidence>
<proteinExistence type="predicted"/>
<organism evidence="3 4">
    <name type="scientific">Jaminaea rosea</name>
    <dbReference type="NCBI Taxonomy" id="1569628"/>
    <lineage>
        <taxon>Eukaryota</taxon>
        <taxon>Fungi</taxon>
        <taxon>Dikarya</taxon>
        <taxon>Basidiomycota</taxon>
        <taxon>Ustilaginomycotina</taxon>
        <taxon>Exobasidiomycetes</taxon>
        <taxon>Microstromatales</taxon>
        <taxon>Microstromatales incertae sedis</taxon>
        <taxon>Jaminaea</taxon>
    </lineage>
</organism>